<accession>A0A562ZDJ5</accession>
<protein>
    <submittedName>
        <fullName evidence="3">DUF4399 domain-containing protein</fullName>
    </submittedName>
</protein>
<sequence length="287" mass="31011">MNTCKQWLHQLAVGIAALAGSACIHAAPDAGDVHVHPWVVPPVNLQPSAYFTNLKDGDTVESPFVARFGLSMRGLVPAGKQAGRAGHHHLLINQPLPMDFSKPLPFTDQYVHFGQGQMEAVLDLKPGTYNLSLLLADQGHIPFFVFSKPVNIVVSRRNTALPRATVQGRPRVEILSPADGAALQNAFRVVFHASGLNVSHADAKAPGTGHFRLTLQRKGARAEVLAFRGGQTETWLEPPAGDYQMKLELVDNATGKVISAAPDIRIRSDVVRENGERVVPAAKVAQR</sequence>
<dbReference type="InterPro" id="IPR025512">
    <property type="entry name" value="DUF4399"/>
</dbReference>
<keyword evidence="4" id="KW-1185">Reference proteome</keyword>
<evidence type="ECO:0000313" key="3">
    <source>
        <dbReference type="EMBL" id="TWO64443.1"/>
    </source>
</evidence>
<dbReference type="Proteomes" id="UP000318199">
    <property type="component" value="Unassembled WGS sequence"/>
</dbReference>
<organism evidence="3 4">
    <name type="scientific">Caenimonas sedimenti</name>
    <dbReference type="NCBI Taxonomy" id="2596921"/>
    <lineage>
        <taxon>Bacteria</taxon>
        <taxon>Pseudomonadati</taxon>
        <taxon>Pseudomonadota</taxon>
        <taxon>Betaproteobacteria</taxon>
        <taxon>Burkholderiales</taxon>
        <taxon>Comamonadaceae</taxon>
        <taxon>Caenimonas</taxon>
    </lineage>
</organism>
<dbReference type="PROSITE" id="PS51257">
    <property type="entry name" value="PROKAR_LIPOPROTEIN"/>
    <property type="match status" value="1"/>
</dbReference>
<feature type="domain" description="DUF4399" evidence="2">
    <location>
        <begin position="189"/>
        <end position="254"/>
    </location>
</feature>
<dbReference type="AlphaFoldDB" id="A0A562ZDJ5"/>
<gene>
    <name evidence="3" type="ORF">FN976_27930</name>
</gene>
<reference evidence="3 4" key="1">
    <citation type="submission" date="2019-07" db="EMBL/GenBank/DDBJ databases">
        <title>Caenimonas sedimenti sp. nov., isolated from activated sludge.</title>
        <authorList>
            <person name="Xu J."/>
        </authorList>
    </citation>
    <scope>NUCLEOTIDE SEQUENCE [LARGE SCALE GENOMIC DNA]</scope>
    <source>
        <strain evidence="3 4">HX-9-20</strain>
    </source>
</reference>
<dbReference type="OrthoDB" id="531568at2"/>
<dbReference type="EMBL" id="VOBQ01000031">
    <property type="protein sequence ID" value="TWO64443.1"/>
    <property type="molecule type" value="Genomic_DNA"/>
</dbReference>
<keyword evidence="1" id="KW-0732">Signal</keyword>
<evidence type="ECO:0000259" key="2">
    <source>
        <dbReference type="Pfam" id="PF14347"/>
    </source>
</evidence>
<name>A0A562ZDJ5_9BURK</name>
<feature type="chain" id="PRO_5022131142" evidence="1">
    <location>
        <begin position="27"/>
        <end position="287"/>
    </location>
</feature>
<dbReference type="Pfam" id="PF14347">
    <property type="entry name" value="DUF4399"/>
    <property type="match status" value="2"/>
</dbReference>
<feature type="signal peptide" evidence="1">
    <location>
        <begin position="1"/>
        <end position="26"/>
    </location>
</feature>
<comment type="caution">
    <text evidence="3">The sequence shown here is derived from an EMBL/GenBank/DDBJ whole genome shotgun (WGS) entry which is preliminary data.</text>
</comment>
<evidence type="ECO:0000313" key="4">
    <source>
        <dbReference type="Proteomes" id="UP000318199"/>
    </source>
</evidence>
<proteinExistence type="predicted"/>
<evidence type="ECO:0000256" key="1">
    <source>
        <dbReference type="SAM" id="SignalP"/>
    </source>
</evidence>
<dbReference type="RefSeq" id="WP_145897236.1">
    <property type="nucleotide sequence ID" value="NZ_VOBQ01000031.1"/>
</dbReference>
<feature type="domain" description="DUF4399" evidence="2">
    <location>
        <begin position="67"/>
        <end position="154"/>
    </location>
</feature>